<sequence>MPDQGRDGIGPRRSQPSQDHGGDPRRHAEPGTAGRRRRSLDDEGGLSVSDLIAKHGTGQHQIPPASRGRRAGDSKQPQPETPAAEPPPAPPVRRSVRPPGIRVRRGNVPGGQPGPGKPPVPPATPGTPPMTHRGNAPEAPASGAVPSGPAARSGPTHTGSVRRPGPPQAPQPQPQLPAQPQPQPPKPPRPEAPSRGDLPRPAPPGTGPRPTAKVPPRPVPGARGDRPAPPNPPAEGGIAGVPDGADPTPSVQRSRRPAPQTPPAPQRPPAGPQNHANPVLPRPAAPVPPPAGEERADVTQEVPAVADPDQGERDEQRKKIDATLARFSAVHDEALAEERKRRKRLQPLTRIIKRDLEPELGEDDGSARPPDDPAGETQVIPSADRAPAAATGGGGGGDDGGDEPPAGPAEPEPAGGGRRRGILIGRGIAIAAAVLVFVASGVSWGGLQWMGIREISALNQDSADIRNREKQQGAENFLLVGSDTRAGARPEDHVGTTDDAEGARADTVIVAHVPADRKRVVLVSFLRDLEISLPPCEAWDPDSGRYTGGTIQPRQFAKLNEAYRFGGPRCLTQVVQKISGLKINHFLGVEFHGFKGMVDAIGGVELCIEQPMIDRKLGPIFPQPGKKVLNGDQSLNYVRARYLSNDTTSDYGRVQRQQRFMSAMLRKVMSTQVLLSPGKLTGFLQEVGRNTFGENVSPKQLMPLAQSLQGLDAGRVTFTRVPTTGDANARGNEVMREADTKALFNAVIDGKPLPQEKPAAGAAGRPNPQAQPNPAVGKPVDPKTVKVQVLNGTDRAGLADSAAKALQEQGFMVVLKRNADPTGKTVIRHSGVTVDKAQTLASAVPGAVLEEDPSLGGAIQLVLGPNFDKIVKPGTAGGDNGAEQRTNRPGDPLPSDLSIVNAADAGVCG</sequence>
<feature type="compositionally biased region" description="Pro residues" evidence="2">
    <location>
        <begin position="200"/>
        <end position="219"/>
    </location>
</feature>
<dbReference type="AlphaFoldDB" id="A0A8J3CGU7"/>
<dbReference type="EMBL" id="BMMK01000030">
    <property type="protein sequence ID" value="GGM73436.1"/>
    <property type="molecule type" value="Genomic_DNA"/>
</dbReference>
<feature type="compositionally biased region" description="Pro residues" evidence="2">
    <location>
        <begin position="259"/>
        <end position="271"/>
    </location>
</feature>
<evidence type="ECO:0000259" key="3">
    <source>
        <dbReference type="Pfam" id="PF03816"/>
    </source>
</evidence>
<name>A0A8J3CGU7_9PSEU</name>
<feature type="region of interest" description="Disordered" evidence="2">
    <location>
        <begin position="751"/>
        <end position="781"/>
    </location>
</feature>
<protein>
    <recommendedName>
        <fullName evidence="7">LytR family transcriptional regulator</fullName>
    </recommendedName>
</protein>
<dbReference type="Gene3D" id="3.30.70.2390">
    <property type="match status" value="1"/>
</dbReference>
<feature type="compositionally biased region" description="Low complexity" evidence="2">
    <location>
        <begin position="136"/>
        <end position="155"/>
    </location>
</feature>
<feature type="region of interest" description="Disordered" evidence="2">
    <location>
        <begin position="354"/>
        <end position="418"/>
    </location>
</feature>
<evidence type="ECO:0000313" key="5">
    <source>
        <dbReference type="EMBL" id="GGM73436.1"/>
    </source>
</evidence>
<comment type="caution">
    <text evidence="5">The sequence shown here is derived from an EMBL/GenBank/DDBJ whole genome shotgun (WGS) entry which is preliminary data.</text>
</comment>
<dbReference type="Pfam" id="PF13399">
    <property type="entry name" value="LytR_C"/>
    <property type="match status" value="1"/>
</dbReference>
<feature type="region of interest" description="Disordered" evidence="2">
    <location>
        <begin position="872"/>
        <end position="898"/>
    </location>
</feature>
<feature type="compositionally biased region" description="Basic and acidic residues" evidence="2">
    <location>
        <begin position="1"/>
        <end position="10"/>
    </location>
</feature>
<dbReference type="InterPro" id="IPR004474">
    <property type="entry name" value="LytR_CpsA_psr"/>
</dbReference>
<dbReference type="Proteomes" id="UP000637578">
    <property type="component" value="Unassembled WGS sequence"/>
</dbReference>
<feature type="domain" description="LytR/CpsA/Psr regulator C-terminal" evidence="4">
    <location>
        <begin position="784"/>
        <end position="867"/>
    </location>
</feature>
<feature type="compositionally biased region" description="Basic and acidic residues" evidence="2">
    <location>
        <begin position="20"/>
        <end position="29"/>
    </location>
</feature>
<reference evidence="5" key="1">
    <citation type="journal article" date="2014" name="Int. J. Syst. Evol. Microbiol.">
        <title>Complete genome sequence of Corynebacterium casei LMG S-19264T (=DSM 44701T), isolated from a smear-ripened cheese.</title>
        <authorList>
            <consortium name="US DOE Joint Genome Institute (JGI-PGF)"/>
            <person name="Walter F."/>
            <person name="Albersmeier A."/>
            <person name="Kalinowski J."/>
            <person name="Ruckert C."/>
        </authorList>
    </citation>
    <scope>NUCLEOTIDE SEQUENCE</scope>
    <source>
        <strain evidence="5">CGMCC 4.5737</strain>
    </source>
</reference>
<organism evidence="5 6">
    <name type="scientific">Longimycelium tulufanense</name>
    <dbReference type="NCBI Taxonomy" id="907463"/>
    <lineage>
        <taxon>Bacteria</taxon>
        <taxon>Bacillati</taxon>
        <taxon>Actinomycetota</taxon>
        <taxon>Actinomycetes</taxon>
        <taxon>Pseudonocardiales</taxon>
        <taxon>Pseudonocardiaceae</taxon>
        <taxon>Longimycelium</taxon>
    </lineage>
</organism>
<evidence type="ECO:0000256" key="2">
    <source>
        <dbReference type="SAM" id="MobiDB-lite"/>
    </source>
</evidence>
<reference evidence="5" key="2">
    <citation type="submission" date="2020-09" db="EMBL/GenBank/DDBJ databases">
        <authorList>
            <person name="Sun Q."/>
            <person name="Zhou Y."/>
        </authorList>
    </citation>
    <scope>NUCLEOTIDE SEQUENCE</scope>
    <source>
        <strain evidence="5">CGMCC 4.5737</strain>
    </source>
</reference>
<evidence type="ECO:0000256" key="1">
    <source>
        <dbReference type="ARBA" id="ARBA00006068"/>
    </source>
</evidence>
<feature type="compositionally biased region" description="Basic and acidic residues" evidence="2">
    <location>
        <begin position="310"/>
        <end position="320"/>
    </location>
</feature>
<accession>A0A8J3CGU7</accession>
<dbReference type="Pfam" id="PF03816">
    <property type="entry name" value="LytR_cpsA_psr"/>
    <property type="match status" value="1"/>
</dbReference>
<evidence type="ECO:0008006" key="7">
    <source>
        <dbReference type="Google" id="ProtNLM"/>
    </source>
</evidence>
<feature type="compositionally biased region" description="Pro residues" evidence="2">
    <location>
        <begin position="164"/>
        <end position="187"/>
    </location>
</feature>
<dbReference type="InterPro" id="IPR027381">
    <property type="entry name" value="LytR/CpsA/Psr_C"/>
</dbReference>
<feature type="compositionally biased region" description="Pro residues" evidence="2">
    <location>
        <begin position="115"/>
        <end position="128"/>
    </location>
</feature>
<feature type="domain" description="Cell envelope-related transcriptional attenuator" evidence="3">
    <location>
        <begin position="504"/>
        <end position="669"/>
    </location>
</feature>
<dbReference type="PANTHER" id="PTHR33392:SF6">
    <property type="entry name" value="POLYISOPRENYL-TEICHOIC ACID--PEPTIDOGLYCAN TEICHOIC ACID TRANSFERASE TAGU"/>
    <property type="match status" value="1"/>
</dbReference>
<evidence type="ECO:0000313" key="6">
    <source>
        <dbReference type="Proteomes" id="UP000637578"/>
    </source>
</evidence>
<feature type="compositionally biased region" description="Basic and acidic residues" evidence="2">
    <location>
        <begin position="188"/>
        <end position="198"/>
    </location>
</feature>
<dbReference type="PANTHER" id="PTHR33392">
    <property type="entry name" value="POLYISOPRENYL-TEICHOIC ACID--PEPTIDOGLYCAN TEICHOIC ACID TRANSFERASE TAGU"/>
    <property type="match status" value="1"/>
</dbReference>
<dbReference type="Gene3D" id="3.40.630.190">
    <property type="entry name" value="LCP protein"/>
    <property type="match status" value="1"/>
</dbReference>
<feature type="compositionally biased region" description="Pro residues" evidence="2">
    <location>
        <begin position="280"/>
        <end position="291"/>
    </location>
</feature>
<gene>
    <name evidence="5" type="ORF">GCM10012275_50110</name>
</gene>
<comment type="similarity">
    <text evidence="1">Belongs to the LytR/CpsA/Psr (LCP) family.</text>
</comment>
<dbReference type="InterPro" id="IPR050922">
    <property type="entry name" value="LytR/CpsA/Psr_CW_biosynth"/>
</dbReference>
<feature type="region of interest" description="Disordered" evidence="2">
    <location>
        <begin position="1"/>
        <end position="320"/>
    </location>
</feature>
<evidence type="ECO:0000259" key="4">
    <source>
        <dbReference type="Pfam" id="PF13399"/>
    </source>
</evidence>
<proteinExistence type="inferred from homology"/>
<dbReference type="NCBIfam" id="TIGR00350">
    <property type="entry name" value="lytR_cpsA_psr"/>
    <property type="match status" value="1"/>
</dbReference>
<keyword evidence="6" id="KW-1185">Reference proteome</keyword>